<keyword evidence="2" id="KW-0479">Metal-binding</keyword>
<evidence type="ECO:0000259" key="7">
    <source>
        <dbReference type="PROSITE" id="PS51296"/>
    </source>
</evidence>
<dbReference type="KEGG" id="paun:MJA45_07175"/>
<dbReference type="GO" id="GO:0042128">
    <property type="term" value="P:nitrate assimilation"/>
    <property type="evidence" value="ECO:0007669"/>
    <property type="project" value="UniProtKB-KW"/>
</dbReference>
<name>A0AA96RI87_9BACL</name>
<keyword evidence="5" id="KW-0411">Iron-sulfur</keyword>
<dbReference type="AlphaFoldDB" id="A0AA96RI87"/>
<dbReference type="EMBL" id="CP130318">
    <property type="protein sequence ID" value="WNQ14173.1"/>
    <property type="molecule type" value="Genomic_DNA"/>
</dbReference>
<evidence type="ECO:0000256" key="4">
    <source>
        <dbReference type="ARBA" id="ARBA00023004"/>
    </source>
</evidence>
<protein>
    <submittedName>
        <fullName evidence="8">Nitrite reductase small subunit NirD</fullName>
    </submittedName>
</protein>
<dbReference type="InterPro" id="IPR012748">
    <property type="entry name" value="Rieske-like_NirD"/>
</dbReference>
<organism evidence="8 9">
    <name type="scientific">Paenibacillus aurantius</name>
    <dbReference type="NCBI Taxonomy" id="2918900"/>
    <lineage>
        <taxon>Bacteria</taxon>
        <taxon>Bacillati</taxon>
        <taxon>Bacillota</taxon>
        <taxon>Bacilli</taxon>
        <taxon>Bacillales</taxon>
        <taxon>Paenibacillaceae</taxon>
        <taxon>Paenibacillus</taxon>
    </lineage>
</organism>
<dbReference type="PROSITE" id="PS51296">
    <property type="entry name" value="RIESKE"/>
    <property type="match status" value="1"/>
</dbReference>
<feature type="domain" description="Rieske" evidence="7">
    <location>
        <begin position="1"/>
        <end position="85"/>
    </location>
</feature>
<dbReference type="GO" id="GO:0008942">
    <property type="term" value="F:nitrite reductase [NAD(P)H] activity"/>
    <property type="evidence" value="ECO:0007669"/>
    <property type="project" value="InterPro"/>
</dbReference>
<evidence type="ECO:0000256" key="6">
    <source>
        <dbReference type="ARBA" id="ARBA00023063"/>
    </source>
</evidence>
<evidence type="ECO:0000256" key="3">
    <source>
        <dbReference type="ARBA" id="ARBA00023002"/>
    </source>
</evidence>
<dbReference type="NCBIfam" id="TIGR02378">
    <property type="entry name" value="nirD_assim_sml"/>
    <property type="match status" value="1"/>
</dbReference>
<proteinExistence type="predicted"/>
<dbReference type="InterPro" id="IPR017941">
    <property type="entry name" value="Rieske_2Fe-2S"/>
</dbReference>
<evidence type="ECO:0000256" key="1">
    <source>
        <dbReference type="ARBA" id="ARBA00022714"/>
    </source>
</evidence>
<dbReference type="GO" id="GO:0051537">
    <property type="term" value="F:2 iron, 2 sulfur cluster binding"/>
    <property type="evidence" value="ECO:0007669"/>
    <property type="project" value="UniProtKB-KW"/>
</dbReference>
<evidence type="ECO:0000256" key="5">
    <source>
        <dbReference type="ARBA" id="ARBA00023014"/>
    </source>
</evidence>
<keyword evidence="4" id="KW-0408">Iron</keyword>
<evidence type="ECO:0000313" key="9">
    <source>
        <dbReference type="Proteomes" id="UP001305702"/>
    </source>
</evidence>
<reference evidence="8 9" key="1">
    <citation type="submission" date="2022-02" db="EMBL/GenBank/DDBJ databases">
        <title>Paenibacillus sp. MBLB1776 Whole Genome Shotgun Sequencing.</title>
        <authorList>
            <person name="Hwang C.Y."/>
            <person name="Cho E.-S."/>
            <person name="Seo M.-J."/>
        </authorList>
    </citation>
    <scope>NUCLEOTIDE SEQUENCE [LARGE SCALE GENOMIC DNA]</scope>
    <source>
        <strain evidence="8 9">MBLB1776</strain>
    </source>
</reference>
<accession>A0AA96RI87</accession>
<dbReference type="Pfam" id="PF00355">
    <property type="entry name" value="Rieske"/>
    <property type="match status" value="1"/>
</dbReference>
<keyword evidence="6" id="KW-0534">Nitrate assimilation</keyword>
<keyword evidence="1" id="KW-0001">2Fe-2S</keyword>
<sequence>MRGRVVSLGKQEIAVFRLSNGEVKAVENRCPHKGGPLSEGIVSGGNVYCPLHDWKVCLRSGDVQEPDRGCVKTYQVEVIGSEIFLYTESPVTSP</sequence>
<gene>
    <name evidence="8" type="primary">nirD</name>
    <name evidence="8" type="ORF">MJA45_07175</name>
</gene>
<evidence type="ECO:0000256" key="2">
    <source>
        <dbReference type="ARBA" id="ARBA00022723"/>
    </source>
</evidence>
<dbReference type="GO" id="GO:0004497">
    <property type="term" value="F:monooxygenase activity"/>
    <property type="evidence" value="ECO:0007669"/>
    <property type="project" value="UniProtKB-ARBA"/>
</dbReference>
<dbReference type="Proteomes" id="UP001305702">
    <property type="component" value="Chromosome"/>
</dbReference>
<dbReference type="SUPFAM" id="SSF50022">
    <property type="entry name" value="ISP domain"/>
    <property type="match status" value="1"/>
</dbReference>
<dbReference type="GO" id="GO:0016705">
    <property type="term" value="F:oxidoreductase activity, acting on paired donors, with incorporation or reduction of molecular oxygen"/>
    <property type="evidence" value="ECO:0007669"/>
    <property type="project" value="UniProtKB-ARBA"/>
</dbReference>
<dbReference type="PANTHER" id="PTHR21496">
    <property type="entry name" value="FERREDOXIN-RELATED"/>
    <property type="match status" value="1"/>
</dbReference>
<dbReference type="CDD" id="cd03530">
    <property type="entry name" value="Rieske_NirD_small_Bacillus"/>
    <property type="match status" value="1"/>
</dbReference>
<dbReference type="Gene3D" id="2.102.10.10">
    <property type="entry name" value="Rieske [2Fe-2S] iron-sulphur domain"/>
    <property type="match status" value="1"/>
</dbReference>
<evidence type="ECO:0000313" key="8">
    <source>
        <dbReference type="EMBL" id="WNQ14173.1"/>
    </source>
</evidence>
<keyword evidence="9" id="KW-1185">Reference proteome</keyword>
<dbReference type="InterPro" id="IPR036922">
    <property type="entry name" value="Rieske_2Fe-2S_sf"/>
</dbReference>
<dbReference type="PANTHER" id="PTHR21496:SF23">
    <property type="entry name" value="3-PHENYLPROPIONATE_CINNAMIC ACID DIOXYGENASE FERREDOXIN SUBUNIT"/>
    <property type="match status" value="1"/>
</dbReference>
<keyword evidence="3" id="KW-0560">Oxidoreductase</keyword>
<dbReference type="GO" id="GO:0046872">
    <property type="term" value="F:metal ion binding"/>
    <property type="evidence" value="ECO:0007669"/>
    <property type="project" value="UniProtKB-KW"/>
</dbReference>